<protein>
    <recommendedName>
        <fullName evidence="4">Tetratricopeptide repeat protein</fullName>
    </recommendedName>
</protein>
<keyword evidence="1" id="KW-0732">Signal</keyword>
<gene>
    <name evidence="2" type="ORF">CSC94_08675</name>
</gene>
<comment type="caution">
    <text evidence="2">The sequence shown here is derived from an EMBL/GenBank/DDBJ whole genome shotgun (WGS) entry which is preliminary data.</text>
</comment>
<dbReference type="AlphaFoldDB" id="A0A2G1QQK8"/>
<proteinExistence type="predicted"/>
<evidence type="ECO:0008006" key="4">
    <source>
        <dbReference type="Google" id="ProtNLM"/>
    </source>
</evidence>
<keyword evidence="3" id="KW-1185">Reference proteome</keyword>
<evidence type="ECO:0000256" key="1">
    <source>
        <dbReference type="SAM" id="SignalP"/>
    </source>
</evidence>
<organism evidence="2 3">
    <name type="scientific">Zhengella mangrovi</name>
    <dbReference type="NCBI Taxonomy" id="1982044"/>
    <lineage>
        <taxon>Bacteria</taxon>
        <taxon>Pseudomonadati</taxon>
        <taxon>Pseudomonadota</taxon>
        <taxon>Alphaproteobacteria</taxon>
        <taxon>Hyphomicrobiales</taxon>
        <taxon>Notoacmeibacteraceae</taxon>
        <taxon>Zhengella</taxon>
    </lineage>
</organism>
<sequence>MGLRTLLLALALVLGLGLEANSAPDETLGSLLDQTVERLAANDLAGARTFSEQAESLARGLAAPDPQQFANALNNLAYVLFRLGTEPDRSRALWQEALVFLEQGGQRHSDAWFRAVANLVAARRTWGEMDAARRLVGETLAGARGTPGEAQAMSLAADFDFQAGDYVASARLFDELLDAHPGQLRPVFGALYVALAKPPTRASMPGTWTRRWRWRRRRRT</sequence>
<accession>A0A2G1QQK8</accession>
<evidence type="ECO:0000313" key="2">
    <source>
        <dbReference type="EMBL" id="PHP67751.1"/>
    </source>
</evidence>
<dbReference type="InterPro" id="IPR011990">
    <property type="entry name" value="TPR-like_helical_dom_sf"/>
</dbReference>
<dbReference type="SUPFAM" id="SSF48452">
    <property type="entry name" value="TPR-like"/>
    <property type="match status" value="1"/>
</dbReference>
<reference evidence="2 3" key="1">
    <citation type="submission" date="2017-10" db="EMBL/GenBank/DDBJ databases">
        <title>Sedimentibacterium mangrovi gen. nov., sp. nov., a novel member of family Phyllobacteriacea isolated from mangrove sediment.</title>
        <authorList>
            <person name="Liao H."/>
            <person name="Tian Y."/>
        </authorList>
    </citation>
    <scope>NUCLEOTIDE SEQUENCE [LARGE SCALE GENOMIC DNA]</scope>
    <source>
        <strain evidence="2 3">X9-2-2</strain>
    </source>
</reference>
<dbReference type="RefSeq" id="WP_099305915.1">
    <property type="nucleotide sequence ID" value="NZ_PDVP01000003.1"/>
</dbReference>
<dbReference type="Proteomes" id="UP000221168">
    <property type="component" value="Unassembled WGS sequence"/>
</dbReference>
<feature type="chain" id="PRO_5013847732" description="Tetratricopeptide repeat protein" evidence="1">
    <location>
        <begin position="23"/>
        <end position="220"/>
    </location>
</feature>
<dbReference type="Gene3D" id="1.25.40.10">
    <property type="entry name" value="Tetratricopeptide repeat domain"/>
    <property type="match status" value="1"/>
</dbReference>
<dbReference type="OrthoDB" id="9783136at2"/>
<dbReference type="EMBL" id="PDVP01000003">
    <property type="protein sequence ID" value="PHP67751.1"/>
    <property type="molecule type" value="Genomic_DNA"/>
</dbReference>
<name>A0A2G1QQK8_9HYPH</name>
<evidence type="ECO:0000313" key="3">
    <source>
        <dbReference type="Proteomes" id="UP000221168"/>
    </source>
</evidence>
<feature type="signal peptide" evidence="1">
    <location>
        <begin position="1"/>
        <end position="22"/>
    </location>
</feature>